<organism evidence="3 4">
    <name type="scientific">Paenibacillus harenae</name>
    <dbReference type="NCBI Taxonomy" id="306543"/>
    <lineage>
        <taxon>Bacteria</taxon>
        <taxon>Bacillati</taxon>
        <taxon>Bacillota</taxon>
        <taxon>Bacilli</taxon>
        <taxon>Bacillales</taxon>
        <taxon>Paenibacillaceae</taxon>
        <taxon>Paenibacillus</taxon>
    </lineage>
</organism>
<dbReference type="RefSeq" id="WP_307205650.1">
    <property type="nucleotide sequence ID" value="NZ_JAUSSU010000007.1"/>
</dbReference>
<dbReference type="InterPro" id="IPR008979">
    <property type="entry name" value="Galactose-bd-like_sf"/>
</dbReference>
<keyword evidence="4" id="KW-1185">Reference proteome</keyword>
<sequence>MKEKFKGFILGCILMSMLMGTVAYAATTSTSIEVFFRDLKYKIDGLDKVPSAGKGFIYEGTTYVPLRFIGESLGKSVEWDGKTGTIWVGKKEGKHTELTSLKFARYDVEGSARMWTDAEEDGTLSVAGVNFQKGISGRVYNVTGPERKASIDYNLNGKYTKLTAIVGMDDASQNANATGTIRIIGDGKELKVISSLRGGDNPSNIEVDVANVLKLQIVFEADTNENNKVETLWIDFLEPKLFE</sequence>
<comment type="caution">
    <text evidence="3">The sequence shown here is derived from an EMBL/GenBank/DDBJ whole genome shotgun (WGS) entry which is preliminary data.</text>
</comment>
<dbReference type="InterPro" id="IPR036582">
    <property type="entry name" value="Mao_N_sf"/>
</dbReference>
<proteinExistence type="predicted"/>
<feature type="signal peptide" evidence="1">
    <location>
        <begin position="1"/>
        <end position="25"/>
    </location>
</feature>
<dbReference type="SUPFAM" id="SSF55383">
    <property type="entry name" value="Copper amine oxidase, domain N"/>
    <property type="match status" value="1"/>
</dbReference>
<evidence type="ECO:0000259" key="2">
    <source>
        <dbReference type="SMART" id="SM00776"/>
    </source>
</evidence>
<dbReference type="Pfam" id="PF07833">
    <property type="entry name" value="Cu_amine_oxidN1"/>
    <property type="match status" value="1"/>
</dbReference>
<dbReference type="Pfam" id="PF08305">
    <property type="entry name" value="NPCBM"/>
    <property type="match status" value="1"/>
</dbReference>
<name>A0ABT9U3W9_PAEHA</name>
<reference evidence="3 4" key="1">
    <citation type="submission" date="2023-07" db="EMBL/GenBank/DDBJ databases">
        <title>Sorghum-associated microbial communities from plants grown in Nebraska, USA.</title>
        <authorList>
            <person name="Schachtman D."/>
        </authorList>
    </citation>
    <scope>NUCLEOTIDE SEQUENCE [LARGE SCALE GENOMIC DNA]</scope>
    <source>
        <strain evidence="3 4">CC482</strain>
    </source>
</reference>
<dbReference type="Gene3D" id="2.60.120.1060">
    <property type="entry name" value="NPCBM/NEW2 domain"/>
    <property type="match status" value="1"/>
</dbReference>
<dbReference type="SMART" id="SM00776">
    <property type="entry name" value="NPCBM"/>
    <property type="match status" value="1"/>
</dbReference>
<gene>
    <name evidence="3" type="ORF">J2T15_003785</name>
</gene>
<feature type="chain" id="PRO_5046077723" description="Glycosyl hydrolase family 98 putative carbohydrate-binding module domain-containing protein" evidence="1">
    <location>
        <begin position="26"/>
        <end position="243"/>
    </location>
</feature>
<dbReference type="EMBL" id="JAUSSU010000007">
    <property type="protein sequence ID" value="MDQ0114330.1"/>
    <property type="molecule type" value="Genomic_DNA"/>
</dbReference>
<dbReference type="InterPro" id="IPR012854">
    <property type="entry name" value="Cu_amine_oxidase-like_N"/>
</dbReference>
<dbReference type="SUPFAM" id="SSF49785">
    <property type="entry name" value="Galactose-binding domain-like"/>
    <property type="match status" value="1"/>
</dbReference>
<evidence type="ECO:0000256" key="1">
    <source>
        <dbReference type="SAM" id="SignalP"/>
    </source>
</evidence>
<evidence type="ECO:0000313" key="4">
    <source>
        <dbReference type="Proteomes" id="UP001229346"/>
    </source>
</evidence>
<keyword evidence="1" id="KW-0732">Signal</keyword>
<dbReference type="Proteomes" id="UP001229346">
    <property type="component" value="Unassembled WGS sequence"/>
</dbReference>
<dbReference type="InterPro" id="IPR038637">
    <property type="entry name" value="NPCBM_sf"/>
</dbReference>
<protein>
    <recommendedName>
        <fullName evidence="2">Glycosyl hydrolase family 98 putative carbohydrate-binding module domain-containing protein</fullName>
    </recommendedName>
</protein>
<dbReference type="InterPro" id="IPR013222">
    <property type="entry name" value="Glyco_hyd_98_carb-bd"/>
</dbReference>
<feature type="domain" description="Glycosyl hydrolase family 98 putative carbohydrate-binding module" evidence="2">
    <location>
        <begin position="92"/>
        <end position="243"/>
    </location>
</feature>
<evidence type="ECO:0000313" key="3">
    <source>
        <dbReference type="EMBL" id="MDQ0114330.1"/>
    </source>
</evidence>
<accession>A0ABT9U3W9</accession>